<evidence type="ECO:0000313" key="2">
    <source>
        <dbReference type="RefSeq" id="XP_045146620.1"/>
    </source>
</evidence>
<dbReference type="Proteomes" id="UP000694863">
    <property type="component" value="Unplaced"/>
</dbReference>
<gene>
    <name evidence="2" type="primary">ANOS1</name>
</gene>
<reference evidence="2" key="1">
    <citation type="submission" date="2025-08" db="UniProtKB">
        <authorList>
            <consortium name="RefSeq"/>
        </authorList>
    </citation>
    <scope>IDENTIFICATION</scope>
</reference>
<accession>A0AC55D4F9</accession>
<name>A0AC55D4F9_ECHTE</name>
<dbReference type="RefSeq" id="XP_045146620.1">
    <property type="nucleotide sequence ID" value="XM_045290685.1"/>
</dbReference>
<protein>
    <submittedName>
        <fullName evidence="2">Anosmin-1</fullName>
    </submittedName>
</protein>
<proteinExistence type="predicted"/>
<organism evidence="1 2">
    <name type="scientific">Echinops telfairi</name>
    <name type="common">Lesser hedgehog tenrec</name>
    <dbReference type="NCBI Taxonomy" id="9371"/>
    <lineage>
        <taxon>Eukaryota</taxon>
        <taxon>Metazoa</taxon>
        <taxon>Chordata</taxon>
        <taxon>Craniata</taxon>
        <taxon>Vertebrata</taxon>
        <taxon>Euteleostomi</taxon>
        <taxon>Mammalia</taxon>
        <taxon>Eutheria</taxon>
        <taxon>Afrotheria</taxon>
        <taxon>Tenrecidae</taxon>
        <taxon>Tenrecinae</taxon>
        <taxon>Echinops</taxon>
    </lineage>
</organism>
<sequence length="377" mass="41494">MKPLFPKKNYECLTSCGFLKYILAVKQGDCPAPEKASGFAAACVESCEADGECAGVKKCCPNGCGHTCQVPRTLYKGVPLKPRKELRFTELPSGQLEVRWSSKFNISIDPVIHVVQRRWNYGIHPSEDEATQWETVAQVSAAGPTAPPTPANLRLANCTVNGDGSVNVAVEWDLPEDADIPVHHYKVFWSWAVSGRALGPTKKKRRKTAEGPRRSLSLEQLQPGCSYTVELQAISYWGQTRLKSAKATLQFTSPRTPAAAAAHSKEPHGKASKGATPLQPPLPGRRPARLLEIGSPFCQDSQLQVKVYWKKPEDPSVTRHHVRWFPESCFHNGTGRSEKSTFAATHVSTRLWCVTPHGSQNPVPTTGRDAQRSQRVP</sequence>
<evidence type="ECO:0000313" key="1">
    <source>
        <dbReference type="Proteomes" id="UP000694863"/>
    </source>
</evidence>
<keyword evidence="1" id="KW-1185">Reference proteome</keyword>